<comment type="caution">
    <text evidence="1">The sequence shown here is derived from an EMBL/GenBank/DDBJ whole genome shotgun (WGS) entry which is preliminary data.</text>
</comment>
<dbReference type="AlphaFoldDB" id="A0A1X2IIM1"/>
<protein>
    <submittedName>
        <fullName evidence="1">Uncharacterized protein</fullName>
    </submittedName>
</protein>
<organism evidence="1 2">
    <name type="scientific">Absidia repens</name>
    <dbReference type="NCBI Taxonomy" id="90262"/>
    <lineage>
        <taxon>Eukaryota</taxon>
        <taxon>Fungi</taxon>
        <taxon>Fungi incertae sedis</taxon>
        <taxon>Mucoromycota</taxon>
        <taxon>Mucoromycotina</taxon>
        <taxon>Mucoromycetes</taxon>
        <taxon>Mucorales</taxon>
        <taxon>Cunninghamellaceae</taxon>
        <taxon>Absidia</taxon>
    </lineage>
</organism>
<accession>A0A1X2IIM1</accession>
<keyword evidence="2" id="KW-1185">Reference proteome</keyword>
<dbReference type="EMBL" id="MCGE01000010">
    <property type="protein sequence ID" value="ORZ17168.1"/>
    <property type="molecule type" value="Genomic_DNA"/>
</dbReference>
<dbReference type="Proteomes" id="UP000193560">
    <property type="component" value="Unassembled WGS sequence"/>
</dbReference>
<name>A0A1X2IIM1_9FUNG</name>
<evidence type="ECO:0000313" key="2">
    <source>
        <dbReference type="Proteomes" id="UP000193560"/>
    </source>
</evidence>
<evidence type="ECO:0000313" key="1">
    <source>
        <dbReference type="EMBL" id="ORZ17168.1"/>
    </source>
</evidence>
<reference evidence="1 2" key="1">
    <citation type="submission" date="2016-07" db="EMBL/GenBank/DDBJ databases">
        <title>Pervasive Adenine N6-methylation of Active Genes in Fungi.</title>
        <authorList>
            <consortium name="DOE Joint Genome Institute"/>
            <person name="Mondo S.J."/>
            <person name="Dannebaum R.O."/>
            <person name="Kuo R.C."/>
            <person name="Labutti K."/>
            <person name="Haridas S."/>
            <person name="Kuo A."/>
            <person name="Salamov A."/>
            <person name="Ahrendt S.R."/>
            <person name="Lipzen A."/>
            <person name="Sullivan W."/>
            <person name="Andreopoulos W.B."/>
            <person name="Clum A."/>
            <person name="Lindquist E."/>
            <person name="Daum C."/>
            <person name="Ramamoorthy G.K."/>
            <person name="Gryganskyi A."/>
            <person name="Culley D."/>
            <person name="Magnuson J.K."/>
            <person name="James T.Y."/>
            <person name="O'Malley M.A."/>
            <person name="Stajich J.E."/>
            <person name="Spatafora J.W."/>
            <person name="Visel A."/>
            <person name="Grigoriev I.V."/>
        </authorList>
    </citation>
    <scope>NUCLEOTIDE SEQUENCE [LARGE SCALE GENOMIC DNA]</scope>
    <source>
        <strain evidence="1 2">NRRL 1336</strain>
    </source>
</reference>
<sequence length="73" mass="8125">MSDLQKLVDDWQRNKDLKESVHLETFDVTVTGDESIVYDTAGCKSIKSAQPFSTLPSPVDLPIPQCSKEESLL</sequence>
<proteinExistence type="predicted"/>
<gene>
    <name evidence="1" type="ORF">BCR42DRAFT_414054</name>
</gene>